<accession>A0A923HIA7</accession>
<proteinExistence type="inferred from homology"/>
<evidence type="ECO:0000256" key="1">
    <source>
        <dbReference type="ARBA" id="ARBA00012386"/>
    </source>
</evidence>
<reference evidence="7" key="1">
    <citation type="submission" date="2020-08" db="EMBL/GenBank/DDBJ databases">
        <title>Novel species isolated from subtropical streams in China.</title>
        <authorList>
            <person name="Lu H."/>
        </authorList>
    </citation>
    <scope>NUCLEOTIDE SEQUENCE</scope>
    <source>
        <strain evidence="7">KACC 12607</strain>
    </source>
</reference>
<feature type="domain" description="DTW" evidence="6">
    <location>
        <begin position="15"/>
        <end position="221"/>
    </location>
</feature>
<dbReference type="EC" id="2.5.1.25" evidence="1"/>
<comment type="caution">
    <text evidence="7">The sequence shown here is derived from an EMBL/GenBank/DDBJ whole genome shotgun (WGS) entry which is preliminary data.</text>
</comment>
<gene>
    <name evidence="7" type="ORF">H8K32_12495</name>
</gene>
<dbReference type="AlphaFoldDB" id="A0A923HIA7"/>
<dbReference type="GO" id="GO:0008033">
    <property type="term" value="P:tRNA processing"/>
    <property type="evidence" value="ECO:0007669"/>
    <property type="project" value="UniProtKB-KW"/>
</dbReference>
<keyword evidence="4" id="KW-0819">tRNA processing</keyword>
<evidence type="ECO:0000313" key="7">
    <source>
        <dbReference type="EMBL" id="MBC3862923.1"/>
    </source>
</evidence>
<dbReference type="InterPro" id="IPR005636">
    <property type="entry name" value="DTW"/>
</dbReference>
<dbReference type="EMBL" id="JACOFV010000011">
    <property type="protein sequence ID" value="MBC3862923.1"/>
    <property type="molecule type" value="Genomic_DNA"/>
</dbReference>
<keyword evidence="3" id="KW-0949">S-adenosyl-L-methionine</keyword>
<name>A0A923HIA7_9BURK</name>
<dbReference type="InterPro" id="IPR039262">
    <property type="entry name" value="DTWD2/TAPT"/>
</dbReference>
<evidence type="ECO:0000256" key="4">
    <source>
        <dbReference type="ARBA" id="ARBA00022694"/>
    </source>
</evidence>
<keyword evidence="2" id="KW-0808">Transferase</keyword>
<evidence type="ECO:0000313" key="8">
    <source>
        <dbReference type="Proteomes" id="UP000634011"/>
    </source>
</evidence>
<dbReference type="GO" id="GO:0016432">
    <property type="term" value="F:tRNA-uridine aminocarboxypropyltransferase activity"/>
    <property type="evidence" value="ECO:0007669"/>
    <property type="project" value="UniProtKB-EC"/>
</dbReference>
<dbReference type="SMART" id="SM01144">
    <property type="entry name" value="DTW"/>
    <property type="match status" value="1"/>
</dbReference>
<dbReference type="Pfam" id="PF03942">
    <property type="entry name" value="DTW"/>
    <property type="match status" value="1"/>
</dbReference>
<organism evidence="7 8">
    <name type="scientific">Undibacterium jejuense</name>
    <dbReference type="NCBI Taxonomy" id="1344949"/>
    <lineage>
        <taxon>Bacteria</taxon>
        <taxon>Pseudomonadati</taxon>
        <taxon>Pseudomonadota</taxon>
        <taxon>Betaproteobacteria</taxon>
        <taxon>Burkholderiales</taxon>
        <taxon>Oxalobacteraceae</taxon>
        <taxon>Undibacterium</taxon>
    </lineage>
</organism>
<sequence length="224" mass="25335">MSTGNAKFIFHASLSRQACAQCQRPLTNCICRWIKPIANLVEVLILQHPMEVNNAKGSARLLDLCLQASQIIIGENFAADELLSVLHAPSCQNPGSYALQPVLLYPDTGENQAIDLVTSTETRFQENQDPRGLRLVILDATWRKSRKMLYLNPVLQTLPRLSLTAMPASHYRIRKAHKPDQLSSLEASTYALMRLENDEEKYLPLLEAFDGFVEQQMQFMPPRK</sequence>
<evidence type="ECO:0000256" key="3">
    <source>
        <dbReference type="ARBA" id="ARBA00022691"/>
    </source>
</evidence>
<dbReference type="RefSeq" id="WP_186912872.1">
    <property type="nucleotide sequence ID" value="NZ_JACOFV010000011.1"/>
</dbReference>
<comment type="similarity">
    <text evidence="5">Belongs to the TDD superfamily. DTWD2 family.</text>
</comment>
<dbReference type="Proteomes" id="UP000634011">
    <property type="component" value="Unassembled WGS sequence"/>
</dbReference>
<evidence type="ECO:0000256" key="5">
    <source>
        <dbReference type="ARBA" id="ARBA00034489"/>
    </source>
</evidence>
<keyword evidence="8" id="KW-1185">Reference proteome</keyword>
<evidence type="ECO:0000259" key="6">
    <source>
        <dbReference type="SMART" id="SM01144"/>
    </source>
</evidence>
<evidence type="ECO:0000256" key="2">
    <source>
        <dbReference type="ARBA" id="ARBA00022679"/>
    </source>
</evidence>
<dbReference type="PANTHER" id="PTHR21392:SF0">
    <property type="entry name" value="TRNA-URIDINE AMINOCARBOXYPROPYLTRANSFERASE 2"/>
    <property type="match status" value="1"/>
</dbReference>
<dbReference type="PANTHER" id="PTHR21392">
    <property type="entry name" value="TRNA-URIDINE AMINOCARBOXYPROPYLTRANSFERASE 2"/>
    <property type="match status" value="1"/>
</dbReference>
<protein>
    <recommendedName>
        <fullName evidence="1">tRNA-uridine aminocarboxypropyltransferase</fullName>
        <ecNumber evidence="1">2.5.1.25</ecNumber>
    </recommendedName>
</protein>